<dbReference type="InterPro" id="IPR017592">
    <property type="entry name" value="Pilus_assmbl_Flp-typ_CpaB"/>
</dbReference>
<protein>
    <submittedName>
        <fullName evidence="2">Flp pilus assembly protein CpaB</fullName>
    </submittedName>
</protein>
<organism evidence="2 3">
    <name type="scientific">Roseibium album</name>
    <dbReference type="NCBI Taxonomy" id="311410"/>
    <lineage>
        <taxon>Bacteria</taxon>
        <taxon>Pseudomonadati</taxon>
        <taxon>Pseudomonadota</taxon>
        <taxon>Alphaproteobacteria</taxon>
        <taxon>Hyphomicrobiales</taxon>
        <taxon>Stappiaceae</taxon>
        <taxon>Roseibium</taxon>
    </lineage>
</organism>
<proteinExistence type="predicted"/>
<dbReference type="SMART" id="SM00858">
    <property type="entry name" value="SAF"/>
    <property type="match status" value="1"/>
</dbReference>
<dbReference type="RefSeq" id="WP_055121179.1">
    <property type="nucleotide sequence ID" value="NZ_CANKXR010000021.1"/>
</dbReference>
<dbReference type="EMBL" id="CXWC01000004">
    <property type="protein sequence ID" value="CTQ68923.1"/>
    <property type="molecule type" value="Genomic_DNA"/>
</dbReference>
<dbReference type="GeneID" id="97669357"/>
<gene>
    <name evidence="2" type="ORF">LA5096_01957</name>
</gene>
<name>A0A0M6ZL51_9HYPH</name>
<dbReference type="InterPro" id="IPR013974">
    <property type="entry name" value="SAF"/>
</dbReference>
<dbReference type="Pfam" id="PF16976">
    <property type="entry name" value="RcpC"/>
    <property type="match status" value="1"/>
</dbReference>
<feature type="domain" description="SAF" evidence="1">
    <location>
        <begin position="44"/>
        <end position="112"/>
    </location>
</feature>
<evidence type="ECO:0000313" key="3">
    <source>
        <dbReference type="Proteomes" id="UP000049983"/>
    </source>
</evidence>
<dbReference type="Pfam" id="PF08666">
    <property type="entry name" value="SAF"/>
    <property type="match status" value="1"/>
</dbReference>
<dbReference type="InterPro" id="IPR031571">
    <property type="entry name" value="RcpC_dom"/>
</dbReference>
<dbReference type="Proteomes" id="UP000049983">
    <property type="component" value="Unassembled WGS sequence"/>
</dbReference>
<accession>A0A0M6ZL51</accession>
<dbReference type="OrthoDB" id="163768at2"/>
<sequence>MWTTLARIFVLLVSLGAGYQAFQFVRNSEEVAIAPPPPAPVVHAQVLVAAKDIPQGGKITDRDFAWVEWPKNAVPNGALTKQTHNIENPEVLGSIAKSAIYSGEPIRGERLIRTDKGYMATILPKGKRAIAVKVEQETSAGGFILPGDKVDLILTQRVDGVGVTSETILENIRVLAIDSTTAGEQDTKNLSPKRTATLELTLFQSEVVVQAQQVGSIALALRSAEDSAEDAEVNDRRRAQVFVRVQPDHWSAGSQGASVID</sequence>
<keyword evidence="3" id="KW-1185">Reference proteome</keyword>
<evidence type="ECO:0000313" key="2">
    <source>
        <dbReference type="EMBL" id="CTQ68923.1"/>
    </source>
</evidence>
<dbReference type="STRING" id="311410.LA5095_05688"/>
<dbReference type="NCBIfam" id="TIGR03177">
    <property type="entry name" value="pilus_cpaB"/>
    <property type="match status" value="1"/>
</dbReference>
<reference evidence="3" key="1">
    <citation type="submission" date="2015-07" db="EMBL/GenBank/DDBJ databases">
        <authorList>
            <person name="Rodrigo-Torres Lidia"/>
            <person name="Arahal R.David."/>
        </authorList>
    </citation>
    <scope>NUCLEOTIDE SEQUENCE [LARGE SCALE GENOMIC DNA]</scope>
    <source>
        <strain evidence="3">CECT 5096</strain>
    </source>
</reference>
<dbReference type="AlphaFoldDB" id="A0A0M6ZL51"/>
<evidence type="ECO:0000259" key="1">
    <source>
        <dbReference type="SMART" id="SM00858"/>
    </source>
</evidence>
<dbReference type="CDD" id="cd11614">
    <property type="entry name" value="SAF_CpaB_FlgA_like"/>
    <property type="match status" value="1"/>
</dbReference>